<evidence type="ECO:0000313" key="1">
    <source>
        <dbReference type="EMBL" id="OAT81063.1"/>
    </source>
</evidence>
<comment type="caution">
    <text evidence="1">The sequence shown here is derived from an EMBL/GenBank/DDBJ whole genome shotgun (WGS) entry which is preliminary data.</text>
</comment>
<sequence>MMKKIIFWVLTSLLLQGGIYLYLDQYLLTPTSPFQVKVADNQPDTTTSGQVYYSRDKKYMAQVTADKIEMYAMPARKLMRTVNLGDKHVSYFRWLDDRDLALAGMYTDVAGAREVELTRLNPLTSGYEVSATIKDLPARSQIVNVAYSTATNVVYMQVTRDNISRIYRFDANHYLSRIWLNTYNIGRIATLVDQDCLIYDDLNRNTVNIREANGSQRIISPPAARYRLIGADRQNNIYIAKLNREGLGESIYAGRLLVGFRLTKDLNTPVSTSELKLSDVIG</sequence>
<dbReference type="AlphaFoldDB" id="A0A1B7LD76"/>
<name>A0A1B7LD76_9FIRM</name>
<organism evidence="1 2">
    <name type="scientific">Desulfotomaculum copahuensis</name>
    <dbReference type="NCBI Taxonomy" id="1838280"/>
    <lineage>
        <taxon>Bacteria</taxon>
        <taxon>Bacillati</taxon>
        <taxon>Bacillota</taxon>
        <taxon>Clostridia</taxon>
        <taxon>Eubacteriales</taxon>
        <taxon>Desulfotomaculaceae</taxon>
        <taxon>Desulfotomaculum</taxon>
    </lineage>
</organism>
<evidence type="ECO:0000313" key="2">
    <source>
        <dbReference type="Proteomes" id="UP000078532"/>
    </source>
</evidence>
<evidence type="ECO:0008006" key="3">
    <source>
        <dbReference type="Google" id="ProtNLM"/>
    </source>
</evidence>
<proteinExistence type="predicted"/>
<dbReference type="EMBL" id="LYVF01000169">
    <property type="protein sequence ID" value="OAT81063.1"/>
    <property type="molecule type" value="Genomic_DNA"/>
</dbReference>
<accession>A0A1B7LD76</accession>
<dbReference type="SUPFAM" id="SSF50960">
    <property type="entry name" value="TolB, C-terminal domain"/>
    <property type="match status" value="1"/>
</dbReference>
<dbReference type="STRING" id="1838280.A6M21_12110"/>
<reference evidence="1 2" key="1">
    <citation type="submission" date="2016-04" db="EMBL/GenBank/DDBJ databases">
        <authorList>
            <person name="Evans L.H."/>
            <person name="Alamgir A."/>
            <person name="Owens N."/>
            <person name="Weber N.D."/>
            <person name="Virtaneva K."/>
            <person name="Barbian K."/>
            <person name="Babar A."/>
            <person name="Rosenke K."/>
        </authorList>
    </citation>
    <scope>NUCLEOTIDE SEQUENCE [LARGE SCALE GENOMIC DNA]</scope>
    <source>
        <strain evidence="1 2">LMa1</strain>
    </source>
</reference>
<gene>
    <name evidence="1" type="ORF">A6M21_12110</name>
</gene>
<dbReference type="Proteomes" id="UP000078532">
    <property type="component" value="Unassembled WGS sequence"/>
</dbReference>
<keyword evidence="2" id="KW-1185">Reference proteome</keyword>
<protein>
    <recommendedName>
        <fullName evidence="3">DUF5050 domain-containing protein</fullName>
    </recommendedName>
</protein>